<reference evidence="6" key="1">
    <citation type="journal article" date="2014" name="Front. Microbiol.">
        <title>High frequency of phylogenetically diverse reductive dehalogenase-homologous genes in deep subseafloor sedimentary metagenomes.</title>
        <authorList>
            <person name="Kawai M."/>
            <person name="Futagami T."/>
            <person name="Toyoda A."/>
            <person name="Takaki Y."/>
            <person name="Nishi S."/>
            <person name="Hori S."/>
            <person name="Arai W."/>
            <person name="Tsubouchi T."/>
            <person name="Morono Y."/>
            <person name="Uchiyama I."/>
            <person name="Ito T."/>
            <person name="Fujiyama A."/>
            <person name="Inagaki F."/>
            <person name="Takami H."/>
        </authorList>
    </citation>
    <scope>NUCLEOTIDE SEQUENCE</scope>
    <source>
        <strain evidence="6">Expedition CK06-06</strain>
    </source>
</reference>
<evidence type="ECO:0008006" key="7">
    <source>
        <dbReference type="Google" id="ProtNLM"/>
    </source>
</evidence>
<name>X0Z8H4_9ZZZZ</name>
<dbReference type="SUPFAM" id="SSF88713">
    <property type="entry name" value="Glycoside hydrolase/deacetylase"/>
    <property type="match status" value="1"/>
</dbReference>
<evidence type="ECO:0000256" key="2">
    <source>
        <dbReference type="ARBA" id="ARBA00022723"/>
    </source>
</evidence>
<proteinExistence type="predicted"/>
<protein>
    <recommendedName>
        <fullName evidence="7">ChbG/HpnK family deacetylase</fullName>
    </recommendedName>
</protein>
<organism evidence="6">
    <name type="scientific">marine sediment metagenome</name>
    <dbReference type="NCBI Taxonomy" id="412755"/>
    <lineage>
        <taxon>unclassified sequences</taxon>
        <taxon>metagenomes</taxon>
        <taxon>ecological metagenomes</taxon>
    </lineage>
</organism>
<dbReference type="AlphaFoldDB" id="X0Z8H4"/>
<dbReference type="GO" id="GO:0046872">
    <property type="term" value="F:metal ion binding"/>
    <property type="evidence" value="ECO:0007669"/>
    <property type="project" value="UniProtKB-KW"/>
</dbReference>
<dbReference type="InterPro" id="IPR011330">
    <property type="entry name" value="Glyco_hydro/deAcase_b/a-brl"/>
</dbReference>
<evidence type="ECO:0000256" key="3">
    <source>
        <dbReference type="ARBA" id="ARBA00022801"/>
    </source>
</evidence>
<dbReference type="GO" id="GO:0016787">
    <property type="term" value="F:hydrolase activity"/>
    <property type="evidence" value="ECO:0007669"/>
    <property type="project" value="UniProtKB-KW"/>
</dbReference>
<dbReference type="Gene3D" id="3.20.20.370">
    <property type="entry name" value="Glycoside hydrolase/deacetylase"/>
    <property type="match status" value="1"/>
</dbReference>
<gene>
    <name evidence="6" type="ORF">S01H4_16379</name>
</gene>
<comment type="caution">
    <text evidence="6">The sequence shown here is derived from an EMBL/GenBank/DDBJ whole genome shotgun (WGS) entry which is preliminary data.</text>
</comment>
<evidence type="ECO:0000256" key="4">
    <source>
        <dbReference type="ARBA" id="ARBA00022842"/>
    </source>
</evidence>
<dbReference type="GO" id="GO:0005975">
    <property type="term" value="P:carbohydrate metabolic process"/>
    <property type="evidence" value="ECO:0007669"/>
    <property type="project" value="InterPro"/>
</dbReference>
<keyword evidence="5" id="KW-0119">Carbohydrate metabolism</keyword>
<evidence type="ECO:0000256" key="5">
    <source>
        <dbReference type="ARBA" id="ARBA00023277"/>
    </source>
</evidence>
<accession>X0Z8H4</accession>
<evidence type="ECO:0000256" key="1">
    <source>
        <dbReference type="ARBA" id="ARBA00001946"/>
    </source>
</evidence>
<keyword evidence="3" id="KW-0378">Hydrolase</keyword>
<dbReference type="InterPro" id="IPR006879">
    <property type="entry name" value="YdjC-like"/>
</dbReference>
<sequence length="208" mass="23720">MSSVDPKTGLLDSEKCLWRTEEEAIASVTVKAAEIEMRSQIQLALDNGIDITHIDSHMGTVLNPKFIPSYLKVAREFNVPAFLPRITREELIARGLGDQADVILNMFSKLEASGVFLIDHMIIETGGEQPDKVEYYCKLFAEIKPGLTHFLFHPAKMSSELRAITPDSASWRNQDYEAFTDLRIKECVKKYDIKIIGYRTIRDFIRNH</sequence>
<keyword evidence="2" id="KW-0479">Metal-binding</keyword>
<dbReference type="Pfam" id="PF04794">
    <property type="entry name" value="YdjC"/>
    <property type="match status" value="1"/>
</dbReference>
<keyword evidence="4" id="KW-0460">Magnesium</keyword>
<evidence type="ECO:0000313" key="6">
    <source>
        <dbReference type="EMBL" id="GAG54667.1"/>
    </source>
</evidence>
<comment type="cofactor">
    <cofactor evidence="1">
        <name>Mg(2+)</name>
        <dbReference type="ChEBI" id="CHEBI:18420"/>
    </cofactor>
</comment>
<dbReference type="EMBL" id="BART01007183">
    <property type="protein sequence ID" value="GAG54667.1"/>
    <property type="molecule type" value="Genomic_DNA"/>
</dbReference>